<gene>
    <name evidence="1" type="ORF">E2562_027984</name>
</gene>
<keyword evidence="2" id="KW-1185">Reference proteome</keyword>
<protein>
    <submittedName>
        <fullName evidence="1">Uncharacterized protein</fullName>
    </submittedName>
</protein>
<evidence type="ECO:0000313" key="2">
    <source>
        <dbReference type="Proteomes" id="UP000479710"/>
    </source>
</evidence>
<evidence type="ECO:0000313" key="1">
    <source>
        <dbReference type="EMBL" id="KAF0903558.1"/>
    </source>
</evidence>
<comment type="caution">
    <text evidence="1">The sequence shown here is derived from an EMBL/GenBank/DDBJ whole genome shotgun (WGS) entry which is preliminary data.</text>
</comment>
<organism evidence="1 2">
    <name type="scientific">Oryza meyeriana var. granulata</name>
    <dbReference type="NCBI Taxonomy" id="110450"/>
    <lineage>
        <taxon>Eukaryota</taxon>
        <taxon>Viridiplantae</taxon>
        <taxon>Streptophyta</taxon>
        <taxon>Embryophyta</taxon>
        <taxon>Tracheophyta</taxon>
        <taxon>Spermatophyta</taxon>
        <taxon>Magnoliopsida</taxon>
        <taxon>Liliopsida</taxon>
        <taxon>Poales</taxon>
        <taxon>Poaceae</taxon>
        <taxon>BOP clade</taxon>
        <taxon>Oryzoideae</taxon>
        <taxon>Oryzeae</taxon>
        <taxon>Oryzinae</taxon>
        <taxon>Oryza</taxon>
        <taxon>Oryza meyeriana</taxon>
    </lineage>
</organism>
<dbReference type="EMBL" id="SPHZ02000008">
    <property type="protein sequence ID" value="KAF0903558.1"/>
    <property type="molecule type" value="Genomic_DNA"/>
</dbReference>
<accession>A0A6G1CSW0</accession>
<dbReference type="Proteomes" id="UP000479710">
    <property type="component" value="Unassembled WGS sequence"/>
</dbReference>
<name>A0A6G1CSW0_9ORYZ</name>
<reference evidence="1 2" key="1">
    <citation type="submission" date="2019-11" db="EMBL/GenBank/DDBJ databases">
        <title>Whole genome sequence of Oryza granulata.</title>
        <authorList>
            <person name="Li W."/>
        </authorList>
    </citation>
    <scope>NUCLEOTIDE SEQUENCE [LARGE SCALE GENOMIC DNA]</scope>
    <source>
        <strain evidence="2">cv. Menghai</strain>
        <tissue evidence="1">Leaf</tissue>
    </source>
</reference>
<dbReference type="AlphaFoldDB" id="A0A6G1CSW0"/>
<dbReference type="OrthoDB" id="718992at2759"/>
<proteinExistence type="predicted"/>
<sequence length="122" mass="13786">MEAMEERIMEAMKALRAKVSGVEVIMERLDKIDLKLEKQGERLDRVQPKVDLSMESLGQVQQEQGEVTRVIKGEAAPPPLVTSPRDVAQFREGASTSYHPMTQKNTKFVWSEAANKAFLELK</sequence>